<evidence type="ECO:0000256" key="1">
    <source>
        <dbReference type="ARBA" id="ARBA00004117"/>
    </source>
</evidence>
<dbReference type="InterPro" id="IPR053967">
    <property type="entry name" value="LlgE_F_G-like_D1"/>
</dbReference>
<keyword evidence="8" id="KW-0966">Cell projection</keyword>
<dbReference type="InterPro" id="IPR012836">
    <property type="entry name" value="FlgF"/>
</dbReference>
<dbReference type="InterPro" id="IPR001444">
    <property type="entry name" value="Flag_bb_rod_N"/>
</dbReference>
<keyword evidence="8" id="KW-0282">Flagellum</keyword>
<organism evidence="8 9">
    <name type="scientific">Marinicauda algicola</name>
    <dbReference type="NCBI Taxonomy" id="2029849"/>
    <lineage>
        <taxon>Bacteria</taxon>
        <taxon>Pseudomonadati</taxon>
        <taxon>Pseudomonadota</taxon>
        <taxon>Alphaproteobacteria</taxon>
        <taxon>Maricaulales</taxon>
        <taxon>Maricaulaceae</taxon>
        <taxon>Marinicauda</taxon>
    </lineage>
</organism>
<evidence type="ECO:0000313" key="8">
    <source>
        <dbReference type="EMBL" id="TGY90015.1"/>
    </source>
</evidence>
<dbReference type="SUPFAM" id="SSF117143">
    <property type="entry name" value="Flagellar hook protein flgE"/>
    <property type="match status" value="1"/>
</dbReference>
<dbReference type="Proteomes" id="UP000308054">
    <property type="component" value="Unassembled WGS sequence"/>
</dbReference>
<comment type="similarity">
    <text evidence="2 4">Belongs to the flagella basal body rod proteins family.</text>
</comment>
<proteinExistence type="inferred from homology"/>
<keyword evidence="3 4" id="KW-0975">Bacterial flagellum</keyword>
<dbReference type="PANTHER" id="PTHR30435:SF19">
    <property type="entry name" value="FLAGELLAR BASAL-BODY ROD PROTEIN FLGG"/>
    <property type="match status" value="1"/>
</dbReference>
<sequence length="244" mass="26501">MDNAMMIGLARQQTLRQAMDISANNIANTSTTGFKAEQVLLETDAATRARHSDGPGRLAFVDEWGVGRDFSQGALQGTGRPLDLAIEGEGFFALETEAGERFTRDGRFTLSAEGEIVAADGARLLDEGGFPIRLAPEGGEIEVRANGEVMQDGVPVARLALTRFEAPGQLSKTGDNRYSAPEDAARETVLDPVVRQGFIEASNVRPVMELTRMMEISRTYASVTRMINQTDELGRKALERLGRP</sequence>
<dbReference type="EMBL" id="SRXW01000001">
    <property type="protein sequence ID" value="TGY90015.1"/>
    <property type="molecule type" value="Genomic_DNA"/>
</dbReference>
<dbReference type="InterPro" id="IPR020013">
    <property type="entry name" value="Flagellar_FlgE/F/G"/>
</dbReference>
<name>A0A4S2H338_9PROT</name>
<keyword evidence="8" id="KW-0969">Cilium</keyword>
<evidence type="ECO:0000313" key="9">
    <source>
        <dbReference type="Proteomes" id="UP000308054"/>
    </source>
</evidence>
<dbReference type="NCBIfam" id="TIGR03506">
    <property type="entry name" value="FlgEFG_subfam"/>
    <property type="match status" value="1"/>
</dbReference>
<comment type="subcellular location">
    <subcellularLocation>
        <location evidence="1 4">Bacterial flagellum basal body</location>
    </subcellularLocation>
</comment>
<dbReference type="NCBIfam" id="TIGR02490">
    <property type="entry name" value="flgF"/>
    <property type="match status" value="1"/>
</dbReference>
<dbReference type="Pfam" id="PF00460">
    <property type="entry name" value="Flg_bb_rod"/>
    <property type="match status" value="1"/>
</dbReference>
<evidence type="ECO:0000259" key="6">
    <source>
        <dbReference type="Pfam" id="PF06429"/>
    </source>
</evidence>
<evidence type="ECO:0000256" key="4">
    <source>
        <dbReference type="RuleBase" id="RU362116"/>
    </source>
</evidence>
<feature type="domain" description="Flagellar basal-body/hook protein C-terminal" evidence="6">
    <location>
        <begin position="195"/>
        <end position="238"/>
    </location>
</feature>
<keyword evidence="9" id="KW-1185">Reference proteome</keyword>
<dbReference type="InterPro" id="IPR037925">
    <property type="entry name" value="FlgE/F/G-like"/>
</dbReference>
<evidence type="ECO:0000259" key="5">
    <source>
        <dbReference type="Pfam" id="PF00460"/>
    </source>
</evidence>
<dbReference type="Pfam" id="PF22692">
    <property type="entry name" value="LlgE_F_G_D1"/>
    <property type="match status" value="1"/>
</dbReference>
<gene>
    <name evidence="8" type="primary">flgF</name>
    <name evidence="8" type="ORF">E5163_02470</name>
</gene>
<dbReference type="PROSITE" id="PS00588">
    <property type="entry name" value="FLAGELLA_BB_ROD"/>
    <property type="match status" value="1"/>
</dbReference>
<feature type="domain" description="Flagellar basal body rod protein N-terminal" evidence="5">
    <location>
        <begin position="11"/>
        <end position="35"/>
    </location>
</feature>
<evidence type="ECO:0000259" key="7">
    <source>
        <dbReference type="Pfam" id="PF22692"/>
    </source>
</evidence>
<dbReference type="AlphaFoldDB" id="A0A4S2H338"/>
<dbReference type="GO" id="GO:0071978">
    <property type="term" value="P:bacterial-type flagellum-dependent swarming motility"/>
    <property type="evidence" value="ECO:0007669"/>
    <property type="project" value="TreeGrafter"/>
</dbReference>
<dbReference type="PANTHER" id="PTHR30435">
    <property type="entry name" value="FLAGELLAR PROTEIN"/>
    <property type="match status" value="1"/>
</dbReference>
<dbReference type="OrthoDB" id="9804559at2"/>
<reference evidence="8 9" key="1">
    <citation type="journal article" date="2017" name="Int. J. Syst. Evol. Microbiol.">
        <title>Marinicauda algicola sp. nov., isolated from a marine red alga Rhodosorus marinus.</title>
        <authorList>
            <person name="Jeong S.E."/>
            <person name="Jeon S.H."/>
            <person name="Chun B.H."/>
            <person name="Kim D.W."/>
            <person name="Jeon C.O."/>
        </authorList>
    </citation>
    <scope>NUCLEOTIDE SEQUENCE [LARGE SCALE GENOMIC DNA]</scope>
    <source>
        <strain evidence="8 9">JCM 31718</strain>
    </source>
</reference>
<protein>
    <recommendedName>
        <fullName evidence="4">Flagellar basal-body rod protein FlgF</fullName>
    </recommendedName>
</protein>
<evidence type="ECO:0000256" key="3">
    <source>
        <dbReference type="ARBA" id="ARBA00023143"/>
    </source>
</evidence>
<dbReference type="InterPro" id="IPR019776">
    <property type="entry name" value="Flagellar_basal_body_rod_CS"/>
</dbReference>
<comment type="subunit">
    <text evidence="4">The basal body constitutes a major portion of the flagellar organelle and consists of five rings (E,L,P,S, and M) mounted on a central rod. The rod consists of about 26 subunits of FlgG in the distal portion, and FlgB, FlgC and FlgF are thought to build up the proximal portion of the rod with about 6 subunits each.</text>
</comment>
<dbReference type="InterPro" id="IPR010930">
    <property type="entry name" value="Flg_bb/hook_C_dom"/>
</dbReference>
<comment type="caution">
    <text evidence="8">The sequence shown here is derived from an EMBL/GenBank/DDBJ whole genome shotgun (WGS) entry which is preliminary data.</text>
</comment>
<dbReference type="RefSeq" id="WP_135994512.1">
    <property type="nucleotide sequence ID" value="NZ_CP071057.1"/>
</dbReference>
<dbReference type="GO" id="GO:0030694">
    <property type="term" value="C:bacterial-type flagellum basal body, rod"/>
    <property type="evidence" value="ECO:0007669"/>
    <property type="project" value="UniProtKB-UniRule"/>
</dbReference>
<evidence type="ECO:0000256" key="2">
    <source>
        <dbReference type="ARBA" id="ARBA00009677"/>
    </source>
</evidence>
<accession>A0A4S2H338</accession>
<dbReference type="Pfam" id="PF06429">
    <property type="entry name" value="Flg_bbr_C"/>
    <property type="match status" value="1"/>
</dbReference>
<feature type="domain" description="Flagellar hook protein FlgE/F/G-like D1" evidence="7">
    <location>
        <begin position="85"/>
        <end position="150"/>
    </location>
</feature>